<dbReference type="Proteomes" id="UP001060085">
    <property type="component" value="Linkage Group LG07"/>
</dbReference>
<dbReference type="EMBL" id="CM044707">
    <property type="protein sequence ID" value="KAI5654411.1"/>
    <property type="molecule type" value="Genomic_DNA"/>
</dbReference>
<protein>
    <submittedName>
        <fullName evidence="1">Uncharacterized protein</fullName>
    </submittedName>
</protein>
<comment type="caution">
    <text evidence="1">The sequence shown here is derived from an EMBL/GenBank/DDBJ whole genome shotgun (WGS) entry which is preliminary data.</text>
</comment>
<organism evidence="1 2">
    <name type="scientific">Catharanthus roseus</name>
    <name type="common">Madagascar periwinkle</name>
    <name type="synonym">Vinca rosea</name>
    <dbReference type="NCBI Taxonomy" id="4058"/>
    <lineage>
        <taxon>Eukaryota</taxon>
        <taxon>Viridiplantae</taxon>
        <taxon>Streptophyta</taxon>
        <taxon>Embryophyta</taxon>
        <taxon>Tracheophyta</taxon>
        <taxon>Spermatophyta</taxon>
        <taxon>Magnoliopsida</taxon>
        <taxon>eudicotyledons</taxon>
        <taxon>Gunneridae</taxon>
        <taxon>Pentapetalae</taxon>
        <taxon>asterids</taxon>
        <taxon>lamiids</taxon>
        <taxon>Gentianales</taxon>
        <taxon>Apocynaceae</taxon>
        <taxon>Rauvolfioideae</taxon>
        <taxon>Vinceae</taxon>
        <taxon>Catharanthinae</taxon>
        <taxon>Catharanthus</taxon>
    </lineage>
</organism>
<keyword evidence="2" id="KW-1185">Reference proteome</keyword>
<sequence>MCVTNERGEPIYRQAPPQWMAKITTCGNDPTVALNHSRTSYIKIKKGKMSYEYGYTQTLPWTLEGWVWVHKFYTWRGSGSKFHYKGMGLGLEVPRGSRPVARIWSLTTATTSSNCGNSKLNGASLYLLRLTEKILDRLNLGNSQEYEHYHLKRRYLQSLIEAKKRSTCGK</sequence>
<reference evidence="2" key="1">
    <citation type="journal article" date="2023" name="Nat. Plants">
        <title>Single-cell RNA sequencing provides a high-resolution roadmap for understanding the multicellular compartmentation of specialized metabolism.</title>
        <authorList>
            <person name="Sun S."/>
            <person name="Shen X."/>
            <person name="Li Y."/>
            <person name="Li Y."/>
            <person name="Wang S."/>
            <person name="Li R."/>
            <person name="Zhang H."/>
            <person name="Shen G."/>
            <person name="Guo B."/>
            <person name="Wei J."/>
            <person name="Xu J."/>
            <person name="St-Pierre B."/>
            <person name="Chen S."/>
            <person name="Sun C."/>
        </authorList>
    </citation>
    <scope>NUCLEOTIDE SEQUENCE [LARGE SCALE GENOMIC DNA]</scope>
</reference>
<accession>A0ACC0A1H3</accession>
<gene>
    <name evidence="1" type="ORF">M9H77_31598</name>
</gene>
<proteinExistence type="predicted"/>
<evidence type="ECO:0000313" key="2">
    <source>
        <dbReference type="Proteomes" id="UP001060085"/>
    </source>
</evidence>
<name>A0ACC0A1H3_CATRO</name>
<evidence type="ECO:0000313" key="1">
    <source>
        <dbReference type="EMBL" id="KAI5654411.1"/>
    </source>
</evidence>